<dbReference type="EMBL" id="CP107567">
    <property type="protein sequence ID" value="UYQ60664.1"/>
    <property type="molecule type" value="Genomic_DNA"/>
</dbReference>
<evidence type="ECO:0000313" key="1">
    <source>
        <dbReference type="EMBL" id="UYQ60664.1"/>
    </source>
</evidence>
<dbReference type="RefSeq" id="WP_264241870.1">
    <property type="nucleotide sequence ID" value="NZ_CP107567.1"/>
</dbReference>
<organism evidence="1 2">
    <name type="scientific">Streptomyces peucetius</name>
    <dbReference type="NCBI Taxonomy" id="1950"/>
    <lineage>
        <taxon>Bacteria</taxon>
        <taxon>Bacillati</taxon>
        <taxon>Actinomycetota</taxon>
        <taxon>Actinomycetes</taxon>
        <taxon>Kitasatosporales</taxon>
        <taxon>Streptomycetaceae</taxon>
        <taxon>Streptomyces</taxon>
    </lineage>
</organism>
<protein>
    <submittedName>
        <fullName evidence="1">Uncharacterized protein</fullName>
    </submittedName>
</protein>
<evidence type="ECO:0000313" key="2">
    <source>
        <dbReference type="Proteomes" id="UP001163878"/>
    </source>
</evidence>
<reference evidence="1" key="1">
    <citation type="submission" date="2022-10" db="EMBL/GenBank/DDBJ databases">
        <title>Cytochrome P450 Catalyzes Benzene Ring Formation in the Biosynthesis of Trialkyl-Substituted Aromatic Polyketides.</title>
        <authorList>
            <person name="Zhao E."/>
            <person name="Ge H."/>
        </authorList>
    </citation>
    <scope>NUCLEOTIDE SEQUENCE</scope>
    <source>
        <strain evidence="1">NA0869</strain>
    </source>
</reference>
<accession>A0ABY6I3T2</accession>
<gene>
    <name evidence="1" type="ORF">OGH68_03740</name>
</gene>
<name>A0ABY6I3T2_STRPE</name>
<keyword evidence="2" id="KW-1185">Reference proteome</keyword>
<dbReference type="Proteomes" id="UP001163878">
    <property type="component" value="Chromosome"/>
</dbReference>
<proteinExistence type="predicted"/>
<sequence length="219" mass="23631">MVTKCPLCGDEMQPDLIRQGGRLWYADVSVVLWSQFGTWYLARDRRPRAVDELGGRRQGPAGLAGRRGGAVPLPPLLVDLADELDQQVHEVGLLQVRPPIVDDLGDVVEPPVRLVAEYETVLMFQEPVAELLRDREERQIPGDAAEPLHLLGDGRHGHGHGHGRTREAGAARSHSCAPCSLSAHGAERAPPLRGDAGAGHCGRVGGRFRISGPPAGRGW</sequence>